<accession>A0ABU0G1Y7</accession>
<protein>
    <submittedName>
        <fullName evidence="1">Aspartyl protease</fullName>
    </submittedName>
</protein>
<proteinExistence type="predicted"/>
<dbReference type="GO" id="GO:0008233">
    <property type="term" value="F:peptidase activity"/>
    <property type="evidence" value="ECO:0007669"/>
    <property type="project" value="UniProtKB-KW"/>
</dbReference>
<dbReference type="CDD" id="cd05483">
    <property type="entry name" value="retropepsin_like_bacteria"/>
    <property type="match status" value="1"/>
</dbReference>
<evidence type="ECO:0000313" key="2">
    <source>
        <dbReference type="Proteomes" id="UP001242313"/>
    </source>
</evidence>
<comment type="caution">
    <text evidence="1">The sequence shown here is derived from an EMBL/GenBank/DDBJ whole genome shotgun (WGS) entry which is preliminary data.</text>
</comment>
<gene>
    <name evidence="1" type="ORF">J2S25_003814</name>
</gene>
<dbReference type="RefSeq" id="WP_307192589.1">
    <property type="nucleotide sequence ID" value="NZ_JAUSUN010000039.1"/>
</dbReference>
<dbReference type="Pfam" id="PF13650">
    <property type="entry name" value="Asp_protease_2"/>
    <property type="match status" value="1"/>
</dbReference>
<dbReference type="Gene3D" id="2.40.70.10">
    <property type="entry name" value="Acid Proteases"/>
    <property type="match status" value="1"/>
</dbReference>
<dbReference type="InterPro" id="IPR021109">
    <property type="entry name" value="Peptidase_aspartic_dom_sf"/>
</dbReference>
<organism evidence="1 2">
    <name type="scientific">Mesobacillus stamsii</name>
    <dbReference type="NCBI Taxonomy" id="225347"/>
    <lineage>
        <taxon>Bacteria</taxon>
        <taxon>Bacillati</taxon>
        <taxon>Bacillota</taxon>
        <taxon>Bacilli</taxon>
        <taxon>Bacillales</taxon>
        <taxon>Bacillaceae</taxon>
        <taxon>Mesobacillus</taxon>
    </lineage>
</organism>
<dbReference type="GO" id="GO:0006508">
    <property type="term" value="P:proteolysis"/>
    <property type="evidence" value="ECO:0007669"/>
    <property type="project" value="UniProtKB-KW"/>
</dbReference>
<keyword evidence="1" id="KW-0378">Hydrolase</keyword>
<dbReference type="SUPFAM" id="SSF50630">
    <property type="entry name" value="Acid proteases"/>
    <property type="match status" value="1"/>
</dbReference>
<evidence type="ECO:0000313" key="1">
    <source>
        <dbReference type="EMBL" id="MDQ0415587.1"/>
    </source>
</evidence>
<keyword evidence="2" id="KW-1185">Reference proteome</keyword>
<sequence length="132" mass="14765">MKISFDGQLITTSLIITFRGKTLQIDDMIIDTGSSHTVISPDVLEEIGVIYENGDDIYEAYGIGGSVPFYTKVMDEIQIDKFNIKNIEIDVGVLPKDHNGLLGLDILMTYNFIVDMDKLELYPSKSKAEDLL</sequence>
<dbReference type="Proteomes" id="UP001242313">
    <property type="component" value="Unassembled WGS sequence"/>
</dbReference>
<reference evidence="1 2" key="1">
    <citation type="submission" date="2023-07" db="EMBL/GenBank/DDBJ databases">
        <title>Genomic Encyclopedia of Type Strains, Phase IV (KMG-IV): sequencing the most valuable type-strain genomes for metagenomic binning, comparative biology and taxonomic classification.</title>
        <authorList>
            <person name="Goeker M."/>
        </authorList>
    </citation>
    <scope>NUCLEOTIDE SEQUENCE [LARGE SCALE GENOMIC DNA]</scope>
    <source>
        <strain evidence="1 2">DSM 19598</strain>
    </source>
</reference>
<dbReference type="InterPro" id="IPR034122">
    <property type="entry name" value="Retropepsin-like_bacterial"/>
</dbReference>
<keyword evidence="1" id="KW-0645">Protease</keyword>
<dbReference type="EMBL" id="JAUSUN010000039">
    <property type="protein sequence ID" value="MDQ0415587.1"/>
    <property type="molecule type" value="Genomic_DNA"/>
</dbReference>
<name>A0ABU0G1Y7_9BACI</name>